<protein>
    <submittedName>
        <fullName evidence="1">Uncharacterized protein</fullName>
    </submittedName>
</protein>
<proteinExistence type="predicted"/>
<dbReference type="Proteomes" id="UP001153328">
    <property type="component" value="Unassembled WGS sequence"/>
</dbReference>
<dbReference type="AlphaFoldDB" id="A0A9W4E1A4"/>
<comment type="caution">
    <text evidence="1">The sequence shown here is derived from an EMBL/GenBank/DDBJ whole genome shotgun (WGS) entry which is preliminary data.</text>
</comment>
<dbReference type="EMBL" id="CAJVAX010000001">
    <property type="protein sequence ID" value="CAG7598999.1"/>
    <property type="molecule type" value="Genomic_DNA"/>
</dbReference>
<organism evidence="1 2">
    <name type="scientific">Actinacidiphila bryophytorum</name>
    <dbReference type="NCBI Taxonomy" id="1436133"/>
    <lineage>
        <taxon>Bacteria</taxon>
        <taxon>Bacillati</taxon>
        <taxon>Actinomycetota</taxon>
        <taxon>Actinomycetes</taxon>
        <taxon>Kitasatosporales</taxon>
        <taxon>Streptomycetaceae</taxon>
        <taxon>Actinacidiphila</taxon>
    </lineage>
</organism>
<sequence>MKESAMLRAIPWQRIALTALTLASLAVLLYTLGAPNYEGG</sequence>
<keyword evidence="2" id="KW-1185">Reference proteome</keyword>
<name>A0A9W4E1A4_9ACTN</name>
<evidence type="ECO:0000313" key="1">
    <source>
        <dbReference type="EMBL" id="CAG7598999.1"/>
    </source>
</evidence>
<accession>A0A9W4E1A4</accession>
<gene>
    <name evidence="1" type="ORF">SBRY_10207</name>
</gene>
<evidence type="ECO:0000313" key="2">
    <source>
        <dbReference type="Proteomes" id="UP001153328"/>
    </source>
</evidence>
<reference evidence="1" key="1">
    <citation type="submission" date="2021-06" db="EMBL/GenBank/DDBJ databases">
        <authorList>
            <person name="Arsene-Ploetze F."/>
        </authorList>
    </citation>
    <scope>NUCLEOTIDE SEQUENCE</scope>
    <source>
        <strain evidence="1">SBRY1</strain>
    </source>
</reference>